<dbReference type="AlphaFoldDB" id="G4XHC6"/>
<accession>G4XHC6</accession>
<dbReference type="EMBL" id="JF811735">
    <property type="protein sequence ID" value="AEP40952.1"/>
    <property type="molecule type" value="Genomic_DNA"/>
</dbReference>
<sequence>GKKIIKKEEGVNLGVGRLPNGQVVQFIFRHIEDSCMVGVKSVLFCFNRCRDLSTIVKLYFNGAEAKGKLWGVTLHIERSALVASCLKFFSDWKLNRGRYFALKDSNCPKVSYTSFEGHWLHCGSHFPCN</sequence>
<feature type="non-terminal residue" evidence="1">
    <location>
        <position position="1"/>
    </location>
</feature>
<feature type="non-terminal residue" evidence="1">
    <location>
        <position position="129"/>
    </location>
</feature>
<organism evidence="1">
    <name type="scientific">Posidonia oceanica</name>
    <name type="common">Mediterranean tapeweed</name>
    <dbReference type="NCBI Taxonomy" id="55489"/>
    <lineage>
        <taxon>Eukaryota</taxon>
        <taxon>Viridiplantae</taxon>
        <taxon>Streptophyta</taxon>
        <taxon>Embryophyta</taxon>
        <taxon>Tracheophyta</taxon>
        <taxon>Spermatophyta</taxon>
        <taxon>Magnoliopsida</taxon>
        <taxon>Liliopsida</taxon>
        <taxon>Posidoniaceae</taxon>
        <taxon>Posidonia</taxon>
    </lineage>
</organism>
<name>G4XHC6_POSOC</name>
<evidence type="ECO:0000313" key="1">
    <source>
        <dbReference type="EMBL" id="AEP40952.1"/>
    </source>
</evidence>
<reference evidence="1" key="1">
    <citation type="submission" date="2011-04" db="EMBL/GenBank/DDBJ databases">
        <title>Does Cd toxicity in plants act through DNA methylation and chromatin repatterning mechanisms?</title>
        <authorList>
            <person name="Greco M."/>
            <person name="Chiappetta A."/>
            <person name="Bruno L."/>
            <person name="Bitonti M.B."/>
        </authorList>
    </citation>
    <scope>NUCLEOTIDE SEQUENCE</scope>
</reference>
<proteinExistence type="predicted"/>
<protein>
    <submittedName>
        <fullName evidence="1">Starch synthase 4</fullName>
    </submittedName>
</protein>